<dbReference type="SMART" id="SM00342">
    <property type="entry name" value="HTH_ARAC"/>
    <property type="match status" value="1"/>
</dbReference>
<dbReference type="InterPro" id="IPR003313">
    <property type="entry name" value="AraC-bd"/>
</dbReference>
<evidence type="ECO:0000256" key="3">
    <source>
        <dbReference type="ARBA" id="ARBA00023163"/>
    </source>
</evidence>
<feature type="domain" description="HTH araC/xylS-type" evidence="4">
    <location>
        <begin position="199"/>
        <end position="297"/>
    </location>
</feature>
<name>A0ABV7RG91_9NEIS</name>
<dbReference type="Gene3D" id="1.10.10.60">
    <property type="entry name" value="Homeodomain-like"/>
    <property type="match status" value="1"/>
</dbReference>
<comment type="caution">
    <text evidence="5">The sequence shown here is derived from an EMBL/GenBank/DDBJ whole genome shotgun (WGS) entry which is preliminary data.</text>
</comment>
<evidence type="ECO:0000256" key="1">
    <source>
        <dbReference type="ARBA" id="ARBA00023015"/>
    </source>
</evidence>
<keyword evidence="3" id="KW-0804">Transcription</keyword>
<evidence type="ECO:0000259" key="4">
    <source>
        <dbReference type="PROSITE" id="PS01124"/>
    </source>
</evidence>
<dbReference type="EMBL" id="JBHRXN010000032">
    <property type="protein sequence ID" value="MFC3533304.1"/>
    <property type="molecule type" value="Genomic_DNA"/>
</dbReference>
<accession>A0ABV7RG91</accession>
<protein>
    <submittedName>
        <fullName evidence="5">4-hydroxyphenylacetate catabolism regulatory protein HpaA</fullName>
    </submittedName>
</protein>
<dbReference type="InterPro" id="IPR014710">
    <property type="entry name" value="RmlC-like_jellyroll"/>
</dbReference>
<proteinExistence type="predicted"/>
<dbReference type="SUPFAM" id="SSF46689">
    <property type="entry name" value="Homeodomain-like"/>
    <property type="match status" value="1"/>
</dbReference>
<dbReference type="SUPFAM" id="SSF51182">
    <property type="entry name" value="RmlC-like cupins"/>
    <property type="match status" value="1"/>
</dbReference>
<keyword evidence="1" id="KW-0805">Transcription regulation</keyword>
<evidence type="ECO:0000313" key="5">
    <source>
        <dbReference type="EMBL" id="MFC3533304.1"/>
    </source>
</evidence>
<organism evidence="5 6">
    <name type="scientific">Vogesella facilis</name>
    <dbReference type="NCBI Taxonomy" id="1655232"/>
    <lineage>
        <taxon>Bacteria</taxon>
        <taxon>Pseudomonadati</taxon>
        <taxon>Pseudomonadota</taxon>
        <taxon>Betaproteobacteria</taxon>
        <taxon>Neisseriales</taxon>
        <taxon>Chromobacteriaceae</taxon>
        <taxon>Vogesella</taxon>
    </lineage>
</organism>
<dbReference type="Pfam" id="PF12833">
    <property type="entry name" value="HTH_18"/>
    <property type="match status" value="1"/>
</dbReference>
<dbReference type="NCBIfam" id="TIGR02297">
    <property type="entry name" value="HpaA"/>
    <property type="match status" value="1"/>
</dbReference>
<gene>
    <name evidence="5" type="primary">hpaA</name>
    <name evidence="5" type="ORF">ACFOLG_14050</name>
</gene>
<dbReference type="InterPro" id="IPR009057">
    <property type="entry name" value="Homeodomain-like_sf"/>
</dbReference>
<dbReference type="PANTHER" id="PTHR43280">
    <property type="entry name" value="ARAC-FAMILY TRANSCRIPTIONAL REGULATOR"/>
    <property type="match status" value="1"/>
</dbReference>
<keyword evidence="2" id="KW-0238">DNA-binding</keyword>
<dbReference type="PANTHER" id="PTHR43280:SF19">
    <property type="entry name" value="4-HYDROXYPHENYLACETATE CATABOLISM PROTEIN"/>
    <property type="match status" value="1"/>
</dbReference>
<dbReference type="Pfam" id="PF02311">
    <property type="entry name" value="AraC_binding"/>
    <property type="match status" value="1"/>
</dbReference>
<reference evidence="6" key="1">
    <citation type="journal article" date="2019" name="Int. J. Syst. Evol. Microbiol.">
        <title>The Global Catalogue of Microorganisms (GCM) 10K type strain sequencing project: providing services to taxonomists for standard genome sequencing and annotation.</title>
        <authorList>
            <consortium name="The Broad Institute Genomics Platform"/>
            <consortium name="The Broad Institute Genome Sequencing Center for Infectious Disease"/>
            <person name="Wu L."/>
            <person name="Ma J."/>
        </authorList>
    </citation>
    <scope>NUCLEOTIDE SEQUENCE [LARGE SCALE GENOMIC DNA]</scope>
    <source>
        <strain evidence="6">KCTC 42742</strain>
    </source>
</reference>
<dbReference type="Gene3D" id="2.60.120.10">
    <property type="entry name" value="Jelly Rolls"/>
    <property type="match status" value="1"/>
</dbReference>
<dbReference type="Proteomes" id="UP001595741">
    <property type="component" value="Unassembled WGS sequence"/>
</dbReference>
<dbReference type="RefSeq" id="WP_088966398.1">
    <property type="nucleotide sequence ID" value="NZ_JBHRXN010000032.1"/>
</dbReference>
<evidence type="ECO:0000313" key="6">
    <source>
        <dbReference type="Proteomes" id="UP001595741"/>
    </source>
</evidence>
<dbReference type="InterPro" id="IPR011983">
    <property type="entry name" value="HpaA_TReg"/>
</dbReference>
<evidence type="ECO:0000256" key="2">
    <source>
        <dbReference type="ARBA" id="ARBA00023125"/>
    </source>
</evidence>
<dbReference type="InterPro" id="IPR011051">
    <property type="entry name" value="RmlC_Cupin_sf"/>
</dbReference>
<dbReference type="PROSITE" id="PS01124">
    <property type="entry name" value="HTH_ARAC_FAMILY_2"/>
    <property type="match status" value="1"/>
</dbReference>
<dbReference type="InterPro" id="IPR018060">
    <property type="entry name" value="HTH_AraC"/>
</dbReference>
<sequence length="302" mass="35298">MARERTPIPNIDIGKEYDSRYAAAEVSYERFGKLAEFFGRNMPVHRHDRFFQVHYLDSGQIRLYLEEQQYIADAPLFFLTPPTVPHAFITEEDADGHVLTVRQELVWQLLAGLPRHETEARLMTPFCVELGKVPPQLQREAERLPQLFTLLGEEYMAEGEGRDAALHGITQLLLVSLLRLSSEAGSNQHFRREDLHIYHRFNALIEQHYREHWALWRYAEQIGVTEARLNDICRRLADLPSKRLVHDRLLQEAKRLLIFSASSINEIAYHLGFKDPAYFSRFFLRDTRHSPSDYRAANRQGE</sequence>
<keyword evidence="6" id="KW-1185">Reference proteome</keyword>